<evidence type="ECO:0000313" key="3">
    <source>
        <dbReference type="Proteomes" id="UP000053820"/>
    </source>
</evidence>
<gene>
    <name evidence="2" type="ORF">HYDPIDRAFT_171144</name>
</gene>
<accession>A0A0C9W843</accession>
<organism evidence="2 3">
    <name type="scientific">Hydnomerulius pinastri MD-312</name>
    <dbReference type="NCBI Taxonomy" id="994086"/>
    <lineage>
        <taxon>Eukaryota</taxon>
        <taxon>Fungi</taxon>
        <taxon>Dikarya</taxon>
        <taxon>Basidiomycota</taxon>
        <taxon>Agaricomycotina</taxon>
        <taxon>Agaricomycetes</taxon>
        <taxon>Agaricomycetidae</taxon>
        <taxon>Boletales</taxon>
        <taxon>Boletales incertae sedis</taxon>
        <taxon>Leucogyrophana</taxon>
    </lineage>
</organism>
<evidence type="ECO:0000256" key="1">
    <source>
        <dbReference type="SAM" id="MobiDB-lite"/>
    </source>
</evidence>
<keyword evidence="3" id="KW-1185">Reference proteome</keyword>
<sequence length="207" mass="22882">MSPSNEGSASQVDYKLTLIGKPCTRCEKNHITCTLGKEPKVVRCEQCAAKAKKCSFVEGFNEYRNRAIKAATMPARDESTRDTPTSSLGPVSCLAREKTRLTIRIPPRRAFVQEEDRSVEKTSAEDMRLGDDMDAFYLLLADFLHDTVQEISNEVTLTLGGSGTRSRGDDGEQPASQTTKLLKPKHFSIEAAPPLGQLYNRNNEIVA</sequence>
<evidence type="ECO:0000313" key="2">
    <source>
        <dbReference type="EMBL" id="KIJ58747.1"/>
    </source>
</evidence>
<dbReference type="EMBL" id="KN839912">
    <property type="protein sequence ID" value="KIJ58747.1"/>
    <property type="molecule type" value="Genomic_DNA"/>
</dbReference>
<dbReference type="AlphaFoldDB" id="A0A0C9W843"/>
<feature type="region of interest" description="Disordered" evidence="1">
    <location>
        <begin position="159"/>
        <end position="178"/>
    </location>
</feature>
<dbReference type="Proteomes" id="UP000053820">
    <property type="component" value="Unassembled WGS sequence"/>
</dbReference>
<name>A0A0C9W843_9AGAM</name>
<reference evidence="2 3" key="1">
    <citation type="submission" date="2014-04" db="EMBL/GenBank/DDBJ databases">
        <title>Evolutionary Origins and Diversification of the Mycorrhizal Mutualists.</title>
        <authorList>
            <consortium name="DOE Joint Genome Institute"/>
            <consortium name="Mycorrhizal Genomics Consortium"/>
            <person name="Kohler A."/>
            <person name="Kuo A."/>
            <person name="Nagy L.G."/>
            <person name="Floudas D."/>
            <person name="Copeland A."/>
            <person name="Barry K.W."/>
            <person name="Cichocki N."/>
            <person name="Veneault-Fourrey C."/>
            <person name="LaButti K."/>
            <person name="Lindquist E.A."/>
            <person name="Lipzen A."/>
            <person name="Lundell T."/>
            <person name="Morin E."/>
            <person name="Murat C."/>
            <person name="Riley R."/>
            <person name="Ohm R."/>
            <person name="Sun H."/>
            <person name="Tunlid A."/>
            <person name="Henrissat B."/>
            <person name="Grigoriev I.V."/>
            <person name="Hibbett D.S."/>
            <person name="Martin F."/>
        </authorList>
    </citation>
    <scope>NUCLEOTIDE SEQUENCE [LARGE SCALE GENOMIC DNA]</scope>
    <source>
        <strain evidence="2 3">MD-312</strain>
    </source>
</reference>
<protein>
    <submittedName>
        <fullName evidence="2">Unplaced genomic scaffold scaffold_78, whole genome shotgun sequence</fullName>
    </submittedName>
</protein>
<dbReference type="HOGENOM" id="CLU_1326529_0_0_1"/>
<proteinExistence type="predicted"/>